<organism evidence="2 3">
    <name type="scientific">Desulfonauticus submarinus</name>
    <dbReference type="NCBI Taxonomy" id="206665"/>
    <lineage>
        <taxon>Bacteria</taxon>
        <taxon>Pseudomonadati</taxon>
        <taxon>Thermodesulfobacteriota</taxon>
        <taxon>Desulfovibrionia</taxon>
        <taxon>Desulfovibrionales</taxon>
        <taxon>Desulfonauticaceae</taxon>
        <taxon>Desulfonauticus</taxon>
    </lineage>
</organism>
<gene>
    <name evidence="2" type="ORF">SAMN04488516_101436</name>
</gene>
<dbReference type="Proteomes" id="UP000199602">
    <property type="component" value="Unassembled WGS sequence"/>
</dbReference>
<protein>
    <submittedName>
        <fullName evidence="2">Nuclease-related domain-containing protein</fullName>
    </submittedName>
</protein>
<evidence type="ECO:0000313" key="3">
    <source>
        <dbReference type="Proteomes" id="UP000199602"/>
    </source>
</evidence>
<evidence type="ECO:0000313" key="2">
    <source>
        <dbReference type="EMBL" id="SDN33511.1"/>
    </source>
</evidence>
<dbReference type="EMBL" id="FNIN01000001">
    <property type="protein sequence ID" value="SDN33511.1"/>
    <property type="molecule type" value="Genomic_DNA"/>
</dbReference>
<evidence type="ECO:0000259" key="1">
    <source>
        <dbReference type="PROSITE" id="PS50965"/>
    </source>
</evidence>
<dbReference type="RefSeq" id="WP_092062688.1">
    <property type="nucleotide sequence ID" value="NZ_FNIN01000001.1"/>
</dbReference>
<reference evidence="2 3" key="1">
    <citation type="submission" date="2016-10" db="EMBL/GenBank/DDBJ databases">
        <authorList>
            <person name="de Groot N.N."/>
        </authorList>
    </citation>
    <scope>NUCLEOTIDE SEQUENCE [LARGE SCALE GENOMIC DNA]</scope>
    <source>
        <strain evidence="2 3">DSM 15269</strain>
    </source>
</reference>
<accession>A0A1H0AJH1</accession>
<proteinExistence type="predicted"/>
<dbReference type="PROSITE" id="PS50965">
    <property type="entry name" value="NERD"/>
    <property type="match status" value="1"/>
</dbReference>
<sequence length="296" mass="34996">MLIKSRDSKEKDLKLLRQLLKYNLTEEQRSSIKKQILILEKGLKTEDEAAYYINFYYENSKNWIVIHDLRLELKGKVAQIDHILINRFFDIYVLESKFYKYGIKITDNGEFEVFYKNKSIGIPSPIEQNKRHIKLLADFIDSYDLLPRRAGVKIKPRFFSYILISPNSTIKRPPKKLFDTSTIIKADTLEAIIDKQIDKQSTIECLGLALKTHTLSDIEKFAKKLVSFHSPININWFKKFNIKLTKNTDNPKNKKYFCARCKCDISEKEAFFCWNNKEIFKGKAYCLACQRYYKKH</sequence>
<dbReference type="OrthoDB" id="5500241at2"/>
<feature type="domain" description="NERD" evidence="1">
    <location>
        <begin position="41"/>
        <end position="159"/>
    </location>
</feature>
<dbReference type="InterPro" id="IPR011528">
    <property type="entry name" value="NERD"/>
</dbReference>
<name>A0A1H0AJH1_9BACT</name>
<dbReference type="Pfam" id="PF08378">
    <property type="entry name" value="NERD"/>
    <property type="match status" value="1"/>
</dbReference>
<dbReference type="STRING" id="206665.SAMN04488516_101436"/>
<dbReference type="AlphaFoldDB" id="A0A1H0AJH1"/>
<keyword evidence="3" id="KW-1185">Reference proteome</keyword>